<sequence>MAEATTQAELSNKALLDKEGKYLTFALANEEYGLEILKVREIIGYMEITAVPQTPHYVKGVINLRGQVIPVIDLRAKFGMETTEVTEETCIIVVEISQGDHNISISTGIVVDHVSEVLDIAGEDIEEPPQFGASVNTDFILGMGKIEESVKILLDIDRVLSSD</sequence>
<dbReference type="Pfam" id="PF01584">
    <property type="entry name" value="CheW"/>
    <property type="match status" value="1"/>
</dbReference>
<dbReference type="GO" id="GO:0006935">
    <property type="term" value="P:chemotaxis"/>
    <property type="evidence" value="ECO:0007669"/>
    <property type="project" value="UniProtKB-KW"/>
</dbReference>
<dbReference type="SMART" id="SM00260">
    <property type="entry name" value="CheW"/>
    <property type="match status" value="1"/>
</dbReference>
<evidence type="ECO:0000313" key="5">
    <source>
        <dbReference type="EMBL" id="GAH48132.1"/>
    </source>
</evidence>
<gene>
    <name evidence="5" type="ORF">S03H2_39265</name>
</gene>
<dbReference type="InterPro" id="IPR039315">
    <property type="entry name" value="CheW"/>
</dbReference>
<feature type="non-terminal residue" evidence="5">
    <location>
        <position position="163"/>
    </location>
</feature>
<reference evidence="5" key="1">
    <citation type="journal article" date="2014" name="Front. Microbiol.">
        <title>High frequency of phylogenetically diverse reductive dehalogenase-homologous genes in deep subseafloor sedimentary metagenomes.</title>
        <authorList>
            <person name="Kawai M."/>
            <person name="Futagami T."/>
            <person name="Toyoda A."/>
            <person name="Takaki Y."/>
            <person name="Nishi S."/>
            <person name="Hori S."/>
            <person name="Arai W."/>
            <person name="Tsubouchi T."/>
            <person name="Morono Y."/>
            <person name="Uchiyama I."/>
            <person name="Ito T."/>
            <person name="Fujiyama A."/>
            <person name="Inagaki F."/>
            <person name="Takami H."/>
        </authorList>
    </citation>
    <scope>NUCLEOTIDE SEQUENCE</scope>
    <source>
        <strain evidence="5">Expedition CK06-06</strain>
    </source>
</reference>
<evidence type="ECO:0000256" key="3">
    <source>
        <dbReference type="ARBA" id="ARBA00022500"/>
    </source>
</evidence>
<dbReference type="InterPro" id="IPR036061">
    <property type="entry name" value="CheW-like_dom_sf"/>
</dbReference>
<dbReference type="InterPro" id="IPR002545">
    <property type="entry name" value="CheW-lke_dom"/>
</dbReference>
<dbReference type="EMBL" id="BARU01024262">
    <property type="protein sequence ID" value="GAH48132.1"/>
    <property type="molecule type" value="Genomic_DNA"/>
</dbReference>
<comment type="caution">
    <text evidence="5">The sequence shown here is derived from an EMBL/GenBank/DDBJ whole genome shotgun (WGS) entry which is preliminary data.</text>
</comment>
<evidence type="ECO:0000259" key="4">
    <source>
        <dbReference type="PROSITE" id="PS50851"/>
    </source>
</evidence>
<dbReference type="FunFam" id="2.40.50.180:FF:000002">
    <property type="entry name" value="Chemotaxis protein CheW"/>
    <property type="match status" value="1"/>
</dbReference>
<dbReference type="SUPFAM" id="SSF50341">
    <property type="entry name" value="CheW-like"/>
    <property type="match status" value="1"/>
</dbReference>
<dbReference type="GO" id="GO:0007165">
    <property type="term" value="P:signal transduction"/>
    <property type="evidence" value="ECO:0007669"/>
    <property type="project" value="InterPro"/>
</dbReference>
<evidence type="ECO:0000256" key="1">
    <source>
        <dbReference type="ARBA" id="ARBA00004496"/>
    </source>
</evidence>
<protein>
    <recommendedName>
        <fullName evidence="4">CheW-like domain-containing protein</fullName>
    </recommendedName>
</protein>
<comment type="subcellular location">
    <subcellularLocation>
        <location evidence="1">Cytoplasm</location>
    </subcellularLocation>
</comment>
<dbReference type="PROSITE" id="PS50851">
    <property type="entry name" value="CHEW"/>
    <property type="match status" value="1"/>
</dbReference>
<proteinExistence type="predicted"/>
<keyword evidence="3" id="KW-0145">Chemotaxis</keyword>
<keyword evidence="2" id="KW-0963">Cytoplasm</keyword>
<dbReference type="CDD" id="cd00732">
    <property type="entry name" value="CheW"/>
    <property type="match status" value="1"/>
</dbReference>
<dbReference type="Gene3D" id="2.30.30.40">
    <property type="entry name" value="SH3 Domains"/>
    <property type="match status" value="1"/>
</dbReference>
<accession>X1FT21</accession>
<dbReference type="GO" id="GO:0005829">
    <property type="term" value="C:cytosol"/>
    <property type="evidence" value="ECO:0007669"/>
    <property type="project" value="TreeGrafter"/>
</dbReference>
<dbReference type="PANTHER" id="PTHR22617">
    <property type="entry name" value="CHEMOTAXIS SENSOR HISTIDINE KINASE-RELATED"/>
    <property type="match status" value="1"/>
</dbReference>
<dbReference type="Gene3D" id="2.40.50.180">
    <property type="entry name" value="CheA-289, Domain 4"/>
    <property type="match status" value="1"/>
</dbReference>
<dbReference type="PANTHER" id="PTHR22617:SF41">
    <property type="entry name" value="CHEMOTAXIS SIGNAL TRANSDUCTION SYSTEM ADAPTOR PROTEIN CHEW"/>
    <property type="match status" value="1"/>
</dbReference>
<feature type="domain" description="CheW-like" evidence="4">
    <location>
        <begin position="19"/>
        <end position="163"/>
    </location>
</feature>
<name>X1FT21_9ZZZZ</name>
<evidence type="ECO:0000256" key="2">
    <source>
        <dbReference type="ARBA" id="ARBA00022490"/>
    </source>
</evidence>
<dbReference type="AlphaFoldDB" id="X1FT21"/>
<organism evidence="5">
    <name type="scientific">marine sediment metagenome</name>
    <dbReference type="NCBI Taxonomy" id="412755"/>
    <lineage>
        <taxon>unclassified sequences</taxon>
        <taxon>metagenomes</taxon>
        <taxon>ecological metagenomes</taxon>
    </lineage>
</organism>